<protein>
    <submittedName>
        <fullName evidence="1">Potassium ABC transporter ATPase</fullName>
    </submittedName>
</protein>
<name>A0A202B6B3_CHRVL</name>
<gene>
    <name evidence="1" type="ORF">CBW21_15700</name>
    <name evidence="2" type="ORF">NCTC9695_02263</name>
</gene>
<dbReference type="AlphaFoldDB" id="A0A202B6B3"/>
<reference evidence="1 3" key="1">
    <citation type="submission" date="2017-05" db="EMBL/GenBank/DDBJ databases">
        <title>Chromobacterium violaceum GHPS1 isolated from Hydrocarbon polluted soil in French Guiana display an awesome secondary metabolite arsenal and a battery of drug and heavy-metal-resistance and detoxification of xenobiotics proteins.</title>
        <authorList>
            <person name="Belbahri L."/>
        </authorList>
    </citation>
    <scope>NUCLEOTIDE SEQUENCE [LARGE SCALE GENOMIC DNA]</scope>
    <source>
        <strain evidence="1 3">GHPS1</strain>
    </source>
</reference>
<evidence type="ECO:0000313" key="3">
    <source>
        <dbReference type="Proteomes" id="UP000196342"/>
    </source>
</evidence>
<dbReference type="EMBL" id="NHOO01000013">
    <property type="protein sequence ID" value="OVE47107.1"/>
    <property type="molecule type" value="Genomic_DNA"/>
</dbReference>
<reference evidence="2 4" key="2">
    <citation type="submission" date="2018-12" db="EMBL/GenBank/DDBJ databases">
        <authorList>
            <consortium name="Pathogen Informatics"/>
        </authorList>
    </citation>
    <scope>NUCLEOTIDE SEQUENCE [LARGE SCALE GENOMIC DNA]</scope>
    <source>
        <strain evidence="2 4">NCTC9695</strain>
    </source>
</reference>
<sequence length="30" mass="3236">MDLLYLGLVALFGALTWLLIAACDRLGGKQ</sequence>
<dbReference type="Proteomes" id="UP000275777">
    <property type="component" value="Chromosome"/>
</dbReference>
<keyword evidence="3" id="KW-1185">Reference proteome</keyword>
<dbReference type="Proteomes" id="UP000196342">
    <property type="component" value="Unassembled WGS sequence"/>
</dbReference>
<evidence type="ECO:0000313" key="1">
    <source>
        <dbReference type="EMBL" id="OVE47107.1"/>
    </source>
</evidence>
<evidence type="ECO:0000313" key="4">
    <source>
        <dbReference type="Proteomes" id="UP000275777"/>
    </source>
</evidence>
<proteinExistence type="predicted"/>
<evidence type="ECO:0000313" key="2">
    <source>
        <dbReference type="EMBL" id="VEB41823.1"/>
    </source>
</evidence>
<dbReference type="EMBL" id="LR134182">
    <property type="protein sequence ID" value="VEB41823.1"/>
    <property type="molecule type" value="Genomic_DNA"/>
</dbReference>
<accession>A0A202B6B3</accession>
<organism evidence="1 3">
    <name type="scientific">Chromobacterium violaceum</name>
    <dbReference type="NCBI Taxonomy" id="536"/>
    <lineage>
        <taxon>Bacteria</taxon>
        <taxon>Pseudomonadati</taxon>
        <taxon>Pseudomonadota</taxon>
        <taxon>Betaproteobacteria</taxon>
        <taxon>Neisseriales</taxon>
        <taxon>Chromobacteriaceae</taxon>
        <taxon>Chromobacterium</taxon>
    </lineage>
</organism>